<keyword evidence="7 8" id="KW-0472">Membrane</keyword>
<feature type="transmembrane region" description="Helical" evidence="8">
    <location>
        <begin position="7"/>
        <end position="24"/>
    </location>
</feature>
<dbReference type="AlphaFoldDB" id="D3FB76"/>
<feature type="transmembrane region" description="Helical" evidence="8">
    <location>
        <begin position="299"/>
        <end position="322"/>
    </location>
</feature>
<keyword evidence="4" id="KW-1003">Cell membrane</keyword>
<feature type="transmembrane region" description="Helical" evidence="8">
    <location>
        <begin position="30"/>
        <end position="54"/>
    </location>
</feature>
<dbReference type="STRING" id="469383.Cwoe_4856"/>
<dbReference type="CDD" id="cd09320">
    <property type="entry name" value="TDT_like_2"/>
    <property type="match status" value="1"/>
</dbReference>
<feature type="transmembrane region" description="Helical" evidence="8">
    <location>
        <begin position="260"/>
        <end position="287"/>
    </location>
</feature>
<gene>
    <name evidence="9" type="ordered locus">Cwoe_4856</name>
</gene>
<dbReference type="GO" id="GO:0055085">
    <property type="term" value="P:transmembrane transport"/>
    <property type="evidence" value="ECO:0007669"/>
    <property type="project" value="InterPro"/>
</dbReference>
<evidence type="ECO:0000256" key="4">
    <source>
        <dbReference type="ARBA" id="ARBA00022475"/>
    </source>
</evidence>
<proteinExistence type="inferred from homology"/>
<evidence type="ECO:0000256" key="7">
    <source>
        <dbReference type="ARBA" id="ARBA00023136"/>
    </source>
</evidence>
<name>D3FB76_CONWI</name>
<keyword evidence="6 8" id="KW-1133">Transmembrane helix</keyword>
<dbReference type="RefSeq" id="WP_012936319.1">
    <property type="nucleotide sequence ID" value="NC_013739.1"/>
</dbReference>
<dbReference type="PANTHER" id="PTHR31686">
    <property type="match status" value="1"/>
</dbReference>
<comment type="similarity">
    <text evidence="2">Belongs to the tellurite-resistance/dicarboxylate transporter (TDT) family.</text>
</comment>
<dbReference type="Proteomes" id="UP000008229">
    <property type="component" value="Chromosome"/>
</dbReference>
<reference evidence="10" key="2">
    <citation type="submission" date="2010-01" db="EMBL/GenBank/DDBJ databases">
        <title>The complete genome of Conexibacter woesei DSM 14684.</title>
        <authorList>
            <consortium name="US DOE Joint Genome Institute (JGI-PGF)"/>
            <person name="Lucas S."/>
            <person name="Copeland A."/>
            <person name="Lapidus A."/>
            <person name="Glavina del Rio T."/>
            <person name="Dalin E."/>
            <person name="Tice H."/>
            <person name="Bruce D."/>
            <person name="Goodwin L."/>
            <person name="Pitluck S."/>
            <person name="Kyrpides N."/>
            <person name="Mavromatis K."/>
            <person name="Ivanova N."/>
            <person name="Mikhailova N."/>
            <person name="Chertkov O."/>
            <person name="Brettin T."/>
            <person name="Detter J.C."/>
            <person name="Han C."/>
            <person name="Larimer F."/>
            <person name="Land M."/>
            <person name="Hauser L."/>
            <person name="Markowitz V."/>
            <person name="Cheng J.-F."/>
            <person name="Hugenholtz P."/>
            <person name="Woyke T."/>
            <person name="Wu D."/>
            <person name="Pukall R."/>
            <person name="Steenblock K."/>
            <person name="Schneider S."/>
            <person name="Klenk H.-P."/>
            <person name="Eisen J.A."/>
        </authorList>
    </citation>
    <scope>NUCLEOTIDE SEQUENCE [LARGE SCALE GENOMIC DNA]</scope>
    <source>
        <strain evidence="10">DSM 14684 / CIP 108061 / JCM 11494 / NBRC 100937 / ID131577</strain>
    </source>
</reference>
<dbReference type="HOGENOM" id="CLU_030057_6_4_11"/>
<feature type="transmembrane region" description="Helical" evidence="8">
    <location>
        <begin position="222"/>
        <end position="248"/>
    </location>
</feature>
<evidence type="ECO:0000256" key="5">
    <source>
        <dbReference type="ARBA" id="ARBA00022692"/>
    </source>
</evidence>
<sequence precursor="true">MKVAPNWFTAAMGTGIVANAAVLLPRDAAWLRALALAAWLAAALLLLRLAAVAVEQWRRGRRVRDCAGRRVRGGAADGSAGDLAMAPFWGAPPMAAMTVGAGALLVGGDAIGQDAALAVASALWALGTLGGLAASVTVPLRMLRHPERRLDTVFATWLLPVVPPMVSATTGAALIAHLPAGQPRLLLLLGCWAMLGASLLAVAATIALVWRRLAAHGCGPARMVPTLFIVLGPLGQSITAACLLAAAAPAATGAAWAGSAGALALVYGLPVLGFALAWLAVAVTITWRTARRGLPFAPTWWSFIFPIGTCVTGASELAVRTGAAPLDWLAIALFALLLTAWLVVTGATARHALLRGRRAAAPA</sequence>
<evidence type="ECO:0000256" key="6">
    <source>
        <dbReference type="ARBA" id="ARBA00022989"/>
    </source>
</evidence>
<keyword evidence="5 8" id="KW-0812">Transmembrane</keyword>
<organism evidence="9 10">
    <name type="scientific">Conexibacter woesei (strain DSM 14684 / CCUG 47730 / CIP 108061 / JCM 11494 / NBRC 100937 / ID131577)</name>
    <dbReference type="NCBI Taxonomy" id="469383"/>
    <lineage>
        <taxon>Bacteria</taxon>
        <taxon>Bacillati</taxon>
        <taxon>Actinomycetota</taxon>
        <taxon>Thermoleophilia</taxon>
        <taxon>Solirubrobacterales</taxon>
        <taxon>Conexibacteraceae</taxon>
        <taxon>Conexibacter</taxon>
    </lineage>
</organism>
<dbReference type="EMBL" id="CP001854">
    <property type="protein sequence ID" value="ADB53268.1"/>
    <property type="molecule type" value="Genomic_DNA"/>
</dbReference>
<dbReference type="KEGG" id="cwo:Cwoe_4856"/>
<dbReference type="Gene3D" id="1.50.10.150">
    <property type="entry name" value="Voltage-dependent anion channel"/>
    <property type="match status" value="1"/>
</dbReference>
<protein>
    <submittedName>
        <fullName evidence="9">C4-dicarboxylate transporter/malic acid transport protein</fullName>
    </submittedName>
</protein>
<evidence type="ECO:0000313" key="9">
    <source>
        <dbReference type="EMBL" id="ADB53268.1"/>
    </source>
</evidence>
<evidence type="ECO:0000313" key="10">
    <source>
        <dbReference type="Proteomes" id="UP000008229"/>
    </source>
</evidence>
<feature type="transmembrane region" description="Helical" evidence="8">
    <location>
        <begin position="185"/>
        <end position="210"/>
    </location>
</feature>
<evidence type="ECO:0000256" key="1">
    <source>
        <dbReference type="ARBA" id="ARBA00004651"/>
    </source>
</evidence>
<dbReference type="eggNOG" id="COG1275">
    <property type="taxonomic scope" value="Bacteria"/>
</dbReference>
<dbReference type="InterPro" id="IPR051629">
    <property type="entry name" value="Sulfite_efflux_TDT"/>
</dbReference>
<evidence type="ECO:0000256" key="2">
    <source>
        <dbReference type="ARBA" id="ARBA00008566"/>
    </source>
</evidence>
<dbReference type="PANTHER" id="PTHR31686:SF1">
    <property type="entry name" value="SULFITE EFFLUX PUMP SSU1"/>
    <property type="match status" value="1"/>
</dbReference>
<dbReference type="OrthoDB" id="958273at2"/>
<reference evidence="9 10" key="1">
    <citation type="journal article" date="2010" name="Stand. Genomic Sci.">
        <title>Complete genome sequence of Conexibacter woesei type strain (ID131577).</title>
        <authorList>
            <person name="Pukall R."/>
            <person name="Lapidus A."/>
            <person name="Glavina Del Rio T."/>
            <person name="Copeland A."/>
            <person name="Tice H."/>
            <person name="Cheng J.-F."/>
            <person name="Lucas S."/>
            <person name="Chen F."/>
            <person name="Nolan M."/>
            <person name="Bruce D."/>
            <person name="Goodwin L."/>
            <person name="Pitluck S."/>
            <person name="Mavromatis K."/>
            <person name="Ivanova N."/>
            <person name="Ovchinnikova G."/>
            <person name="Pati A."/>
            <person name="Chen A."/>
            <person name="Palaniappan K."/>
            <person name="Land M."/>
            <person name="Hauser L."/>
            <person name="Chang Y.-J."/>
            <person name="Jeffries C.D."/>
            <person name="Chain P."/>
            <person name="Meincke L."/>
            <person name="Sims D."/>
            <person name="Brettin T."/>
            <person name="Detter J.C."/>
            <person name="Rohde M."/>
            <person name="Goeker M."/>
            <person name="Bristow J."/>
            <person name="Eisen J.A."/>
            <person name="Markowitz V."/>
            <person name="Kyrpides N.C."/>
            <person name="Klenk H.-P."/>
            <person name="Hugenholtz P."/>
        </authorList>
    </citation>
    <scope>NUCLEOTIDE SEQUENCE [LARGE SCALE GENOMIC DNA]</scope>
    <source>
        <strain evidence="10">DSM 14684 / CIP 108061 / JCM 11494 / NBRC 100937 / ID131577</strain>
    </source>
</reference>
<evidence type="ECO:0000256" key="8">
    <source>
        <dbReference type="SAM" id="Phobius"/>
    </source>
</evidence>
<keyword evidence="10" id="KW-1185">Reference proteome</keyword>
<feature type="transmembrane region" description="Helical" evidence="8">
    <location>
        <begin position="328"/>
        <end position="349"/>
    </location>
</feature>
<keyword evidence="3" id="KW-0813">Transport</keyword>
<feature type="transmembrane region" description="Helical" evidence="8">
    <location>
        <begin position="152"/>
        <end position="179"/>
    </location>
</feature>
<comment type="subcellular location">
    <subcellularLocation>
        <location evidence="1">Cell membrane</location>
        <topology evidence="1">Multi-pass membrane protein</topology>
    </subcellularLocation>
</comment>
<dbReference type="Pfam" id="PF03595">
    <property type="entry name" value="SLAC1"/>
    <property type="match status" value="1"/>
</dbReference>
<dbReference type="InterPro" id="IPR038665">
    <property type="entry name" value="Voltage-dep_anion_channel_sf"/>
</dbReference>
<feature type="transmembrane region" description="Helical" evidence="8">
    <location>
        <begin position="94"/>
        <end position="111"/>
    </location>
</feature>
<dbReference type="GO" id="GO:0005886">
    <property type="term" value="C:plasma membrane"/>
    <property type="evidence" value="ECO:0007669"/>
    <property type="project" value="UniProtKB-SubCell"/>
</dbReference>
<accession>D3FB76</accession>
<dbReference type="InterPro" id="IPR004695">
    <property type="entry name" value="SLAC1/Mae1/Ssu1/TehA"/>
</dbReference>
<feature type="transmembrane region" description="Helical" evidence="8">
    <location>
        <begin position="117"/>
        <end position="140"/>
    </location>
</feature>
<evidence type="ECO:0000256" key="3">
    <source>
        <dbReference type="ARBA" id="ARBA00022448"/>
    </source>
</evidence>